<evidence type="ECO:0000256" key="7">
    <source>
        <dbReference type="RuleBase" id="RU369116"/>
    </source>
</evidence>
<comment type="subunit">
    <text evidence="7">The complex is probably composed of two ATP-binding proteins, two transmembrane proteins and a solute-binding protein.</text>
</comment>
<dbReference type="NCBIfam" id="TIGR01186">
    <property type="entry name" value="proV"/>
    <property type="match status" value="1"/>
</dbReference>
<dbReference type="KEGG" id="vgu:HYG85_07000"/>
<dbReference type="InterPro" id="IPR027417">
    <property type="entry name" value="P-loop_NTPase"/>
</dbReference>
<dbReference type="GO" id="GO:0031460">
    <property type="term" value="P:glycine betaine transport"/>
    <property type="evidence" value="ECO:0007669"/>
    <property type="project" value="InterPro"/>
</dbReference>
<dbReference type="InterPro" id="IPR000644">
    <property type="entry name" value="CBS_dom"/>
</dbReference>
<organism evidence="9 10">
    <name type="scientific">Vallitalea guaymasensis</name>
    <dbReference type="NCBI Taxonomy" id="1185412"/>
    <lineage>
        <taxon>Bacteria</taxon>
        <taxon>Bacillati</taxon>
        <taxon>Bacillota</taxon>
        <taxon>Clostridia</taxon>
        <taxon>Lachnospirales</taxon>
        <taxon>Vallitaleaceae</taxon>
        <taxon>Vallitalea</taxon>
    </lineage>
</organism>
<name>A0A8J8MFG4_9FIRM</name>
<evidence type="ECO:0000256" key="4">
    <source>
        <dbReference type="ARBA" id="ARBA00022840"/>
    </source>
</evidence>
<evidence type="ECO:0000313" key="9">
    <source>
        <dbReference type="EMBL" id="QUH31951.1"/>
    </source>
</evidence>
<proteinExistence type="inferred from homology"/>
<dbReference type="PROSITE" id="PS00211">
    <property type="entry name" value="ABC_TRANSPORTER_1"/>
    <property type="match status" value="1"/>
</dbReference>
<keyword evidence="6" id="KW-0129">CBS domain</keyword>
<dbReference type="GO" id="GO:0006865">
    <property type="term" value="P:amino acid transport"/>
    <property type="evidence" value="ECO:0007669"/>
    <property type="project" value="UniProtKB-UniRule"/>
</dbReference>
<keyword evidence="3 7" id="KW-0547">Nucleotide-binding</keyword>
<dbReference type="Gene3D" id="3.40.50.300">
    <property type="entry name" value="P-loop containing nucleotide triphosphate hydrolases"/>
    <property type="match status" value="1"/>
</dbReference>
<dbReference type="InterPro" id="IPR003439">
    <property type="entry name" value="ABC_transporter-like_ATP-bd"/>
</dbReference>
<evidence type="ECO:0000256" key="3">
    <source>
        <dbReference type="ARBA" id="ARBA00022741"/>
    </source>
</evidence>
<protein>
    <recommendedName>
        <fullName evidence="7">Quaternary amine transport ATP-binding protein</fullName>
        <ecNumber evidence="7">7.6.2.9</ecNumber>
    </recommendedName>
</protein>
<dbReference type="FunFam" id="3.40.50.300:FF:000201">
    <property type="entry name" value="Glycine betaine/L-proline ABC transporter ATP-binding protein"/>
    <property type="match status" value="1"/>
</dbReference>
<dbReference type="InterPro" id="IPR017871">
    <property type="entry name" value="ABC_transporter-like_CS"/>
</dbReference>
<sequence length="366" mass="41546">MLDEGKSIQEIREKTGLAVGVNNISLDIEDGEMFVIVGLSGSGKSSLIRCMNMLNIPTKGELVIDGENICNYNKSQLQELRRKKVAMVFQHFGLLSHRSVLKNVEYGLEVQDVPKEERAKKAKEAIKLVGLEGWENYFPRQLSGGMKQRVGLARALTNEPEILLMDEPFSALDPLIRRDMQTELLSIEDYMDKTIIFITHDMNEAFRLGDRVALLKDGELVQVGKPRDFFENPANDYVSSFIEDVDKSRILRVKTVMREPIVLAKLGDRTDKILEDLNNKDRDFCYVIGDKQELLGYVESDTIGKHPGHKIDSFVVEEVESINRNAFVFETFSKLDESDIDVAVTDKRNRLRGVIDHQDIVSALTH</sequence>
<keyword evidence="7" id="KW-0997">Cell inner membrane</keyword>
<keyword evidence="7" id="KW-1003">Cell membrane</keyword>
<dbReference type="AlphaFoldDB" id="A0A8J8MFG4"/>
<dbReference type="GO" id="GO:0015418">
    <property type="term" value="F:ABC-type quaternary ammonium compound transporting activity"/>
    <property type="evidence" value="ECO:0007669"/>
    <property type="project" value="UniProtKB-EC"/>
</dbReference>
<evidence type="ECO:0000256" key="5">
    <source>
        <dbReference type="ARBA" id="ARBA00022970"/>
    </source>
</evidence>
<dbReference type="SMART" id="SM00382">
    <property type="entry name" value="AAA"/>
    <property type="match status" value="1"/>
</dbReference>
<dbReference type="SMART" id="SM00116">
    <property type="entry name" value="CBS"/>
    <property type="match status" value="1"/>
</dbReference>
<keyword evidence="5" id="KW-0029">Amino-acid transport</keyword>
<dbReference type="SUPFAM" id="SSF52540">
    <property type="entry name" value="P-loop containing nucleoside triphosphate hydrolases"/>
    <property type="match status" value="1"/>
</dbReference>
<dbReference type="EC" id="7.6.2.9" evidence="7"/>
<evidence type="ECO:0000259" key="8">
    <source>
        <dbReference type="PROSITE" id="PS50893"/>
    </source>
</evidence>
<feature type="domain" description="ABC transporter" evidence="8">
    <location>
        <begin position="6"/>
        <end position="242"/>
    </location>
</feature>
<dbReference type="GO" id="GO:0006970">
    <property type="term" value="P:response to osmotic stress"/>
    <property type="evidence" value="ECO:0007669"/>
    <property type="project" value="UniProtKB-ARBA"/>
</dbReference>
<gene>
    <name evidence="9" type="ORF">HYG85_07000</name>
</gene>
<evidence type="ECO:0000256" key="6">
    <source>
        <dbReference type="ARBA" id="ARBA00023122"/>
    </source>
</evidence>
<dbReference type="PANTHER" id="PTHR43869:SF1">
    <property type="entry name" value="GLYCINE BETAINE_PROLINE BETAINE TRANSPORT SYSTEM ATP-BINDING PROTEIN PROV"/>
    <property type="match status" value="1"/>
</dbReference>
<comment type="similarity">
    <text evidence="1 7">Belongs to the ABC transporter superfamily.</text>
</comment>
<dbReference type="Pfam" id="PF00571">
    <property type="entry name" value="CBS"/>
    <property type="match status" value="1"/>
</dbReference>
<keyword evidence="7" id="KW-0472">Membrane</keyword>
<comment type="catalytic activity">
    <reaction evidence="7">
        <text>a quaternary ammonium(out) + ATP + H2O = a quaternary ammonium(in) + ADP + phosphate + H(+)</text>
        <dbReference type="Rhea" id="RHEA:11036"/>
        <dbReference type="ChEBI" id="CHEBI:15377"/>
        <dbReference type="ChEBI" id="CHEBI:15378"/>
        <dbReference type="ChEBI" id="CHEBI:30616"/>
        <dbReference type="ChEBI" id="CHEBI:35267"/>
        <dbReference type="ChEBI" id="CHEBI:43474"/>
        <dbReference type="ChEBI" id="CHEBI:456216"/>
    </reaction>
</comment>
<evidence type="ECO:0000256" key="2">
    <source>
        <dbReference type="ARBA" id="ARBA00022448"/>
    </source>
</evidence>
<keyword evidence="2 7" id="KW-0813">Transport</keyword>
<keyword evidence="10" id="KW-1185">Reference proteome</keyword>
<reference evidence="9 10" key="1">
    <citation type="submission" date="2020-07" db="EMBL/GenBank/DDBJ databases">
        <title>Vallitalea guaymasensis genome.</title>
        <authorList>
            <person name="Postec A."/>
        </authorList>
    </citation>
    <scope>NUCLEOTIDE SEQUENCE [LARGE SCALE GENOMIC DNA]</scope>
    <source>
        <strain evidence="9 10">Ra1766G1</strain>
    </source>
</reference>
<dbReference type="Pfam" id="PF00005">
    <property type="entry name" value="ABC_tran"/>
    <property type="match status" value="1"/>
</dbReference>
<dbReference type="PANTHER" id="PTHR43869">
    <property type="entry name" value="GLYCINE BETAINE/PROLINE BETAINE TRANSPORT SYSTEM ATP-BINDING PROTEIN PROV"/>
    <property type="match status" value="1"/>
</dbReference>
<dbReference type="Gene3D" id="3.10.580.10">
    <property type="entry name" value="CBS-domain"/>
    <property type="match status" value="1"/>
</dbReference>
<evidence type="ECO:0000313" key="10">
    <source>
        <dbReference type="Proteomes" id="UP000677305"/>
    </source>
</evidence>
<evidence type="ECO:0000256" key="1">
    <source>
        <dbReference type="ARBA" id="ARBA00005417"/>
    </source>
</evidence>
<dbReference type="SUPFAM" id="SSF54631">
    <property type="entry name" value="CBS-domain pair"/>
    <property type="match status" value="1"/>
</dbReference>
<dbReference type="GO" id="GO:0016887">
    <property type="term" value="F:ATP hydrolysis activity"/>
    <property type="evidence" value="ECO:0007669"/>
    <property type="project" value="UniProtKB-UniRule"/>
</dbReference>
<dbReference type="InterPro" id="IPR046342">
    <property type="entry name" value="CBS_dom_sf"/>
</dbReference>
<dbReference type="Proteomes" id="UP000677305">
    <property type="component" value="Chromosome"/>
</dbReference>
<dbReference type="InterPro" id="IPR051921">
    <property type="entry name" value="ABC_osmolyte_uptake_ATP-bind"/>
</dbReference>
<dbReference type="InterPro" id="IPR003593">
    <property type="entry name" value="AAA+_ATPase"/>
</dbReference>
<dbReference type="GO" id="GO:0005886">
    <property type="term" value="C:plasma membrane"/>
    <property type="evidence" value="ECO:0007669"/>
    <property type="project" value="UniProtKB-SubCell"/>
</dbReference>
<dbReference type="InterPro" id="IPR005892">
    <property type="entry name" value="Gly-betaine_transp_ATP-bd"/>
</dbReference>
<keyword evidence="4 7" id="KW-0067">ATP-binding</keyword>
<accession>A0A8J8MFG4</accession>
<comment type="subcellular location">
    <subcellularLocation>
        <location evidence="7">Cell inner membrane</location>
        <topology evidence="7">Peripheral membrane protein</topology>
    </subcellularLocation>
</comment>
<dbReference type="PROSITE" id="PS50893">
    <property type="entry name" value="ABC_TRANSPORTER_2"/>
    <property type="match status" value="1"/>
</dbReference>
<dbReference type="GO" id="GO:0005524">
    <property type="term" value="F:ATP binding"/>
    <property type="evidence" value="ECO:0007669"/>
    <property type="project" value="UniProtKB-UniRule"/>
</dbReference>
<dbReference type="EMBL" id="CP058561">
    <property type="protein sequence ID" value="QUH31951.1"/>
    <property type="molecule type" value="Genomic_DNA"/>
</dbReference>